<reference evidence="8" key="1">
    <citation type="submission" date="2021-01" db="EMBL/GenBank/DDBJ databases">
        <authorList>
            <person name="Li R."/>
            <person name="Bekaert M."/>
        </authorList>
    </citation>
    <scope>NUCLEOTIDE SEQUENCE</scope>
    <source>
        <strain evidence="8">Farmed</strain>
    </source>
</reference>
<feature type="domain" description="AAA+ ATPase" evidence="7">
    <location>
        <begin position="438"/>
        <end position="577"/>
    </location>
</feature>
<keyword evidence="2" id="KW-0963">Cytoplasm</keyword>
<evidence type="ECO:0000256" key="4">
    <source>
        <dbReference type="ARBA" id="ARBA00022840"/>
    </source>
</evidence>
<accession>A0A812CRW4</accession>
<dbReference type="FunFam" id="1.10.8.60:FF:000038">
    <property type="entry name" value="spermatogenesis-associated protein 5-like protein 1"/>
    <property type="match status" value="1"/>
</dbReference>
<dbReference type="PANTHER" id="PTHR23077">
    <property type="entry name" value="AAA-FAMILY ATPASE"/>
    <property type="match status" value="1"/>
</dbReference>
<evidence type="ECO:0000256" key="5">
    <source>
        <dbReference type="ARBA" id="ARBA00061477"/>
    </source>
</evidence>
<dbReference type="PROSITE" id="PS00674">
    <property type="entry name" value="AAA"/>
    <property type="match status" value="2"/>
</dbReference>
<feature type="domain" description="AAA+ ATPase" evidence="7">
    <location>
        <begin position="175"/>
        <end position="314"/>
    </location>
</feature>
<dbReference type="Proteomes" id="UP000597762">
    <property type="component" value="Unassembled WGS sequence"/>
</dbReference>
<evidence type="ECO:0000313" key="9">
    <source>
        <dbReference type="Proteomes" id="UP000597762"/>
    </source>
</evidence>
<evidence type="ECO:0000256" key="1">
    <source>
        <dbReference type="ARBA" id="ARBA00004496"/>
    </source>
</evidence>
<dbReference type="FunFam" id="3.40.50.300:FF:000012">
    <property type="entry name" value="Transitional endoplasmic reticulum ATPase"/>
    <property type="match status" value="1"/>
</dbReference>
<evidence type="ECO:0000313" key="8">
    <source>
        <dbReference type="EMBL" id="CAE1276203.1"/>
    </source>
</evidence>
<dbReference type="Pfam" id="PF00004">
    <property type="entry name" value="AAA"/>
    <property type="match status" value="2"/>
</dbReference>
<proteinExistence type="inferred from homology"/>
<keyword evidence="3 6" id="KW-0547">Nucleotide-binding</keyword>
<comment type="caution">
    <text evidence="8">The sequence shown here is derived from an EMBL/GenBank/DDBJ whole genome shotgun (WGS) entry which is preliminary data.</text>
</comment>
<dbReference type="FunFam" id="3.40.50.300:FF:000567">
    <property type="entry name" value="ATPase, AAA family protein"/>
    <property type="match status" value="1"/>
</dbReference>
<gene>
    <name evidence="8" type="ORF">SPHA_39884</name>
</gene>
<comment type="similarity">
    <text evidence="5">Belongs to the AAA ATPase family. AFG2 subfamily.</text>
</comment>
<dbReference type="InterPro" id="IPR041569">
    <property type="entry name" value="AAA_lid_3"/>
</dbReference>
<dbReference type="AlphaFoldDB" id="A0A812CRW4"/>
<dbReference type="EMBL" id="CAHIKZ030001873">
    <property type="protein sequence ID" value="CAE1276203.1"/>
    <property type="molecule type" value="Genomic_DNA"/>
</dbReference>
<dbReference type="Gene3D" id="3.40.50.300">
    <property type="entry name" value="P-loop containing nucleotide triphosphate hydrolases"/>
    <property type="match status" value="2"/>
</dbReference>
<keyword evidence="9" id="KW-1185">Reference proteome</keyword>
<dbReference type="PANTHER" id="PTHR23077:SF27">
    <property type="entry name" value="ATPASE FAMILY GENE 2 PROTEIN HOMOLOG A"/>
    <property type="match status" value="1"/>
</dbReference>
<dbReference type="Pfam" id="PF17862">
    <property type="entry name" value="AAA_lid_3"/>
    <property type="match status" value="2"/>
</dbReference>
<dbReference type="InterPro" id="IPR003960">
    <property type="entry name" value="ATPase_AAA_CS"/>
</dbReference>
<dbReference type="InterPro" id="IPR027417">
    <property type="entry name" value="P-loop_NTPase"/>
</dbReference>
<dbReference type="InterPro" id="IPR003959">
    <property type="entry name" value="ATPase_AAA_core"/>
</dbReference>
<name>A0A812CRW4_ACAPH</name>
<sequence length="672" mass="75143">MHGLVASLSEGELQVDKVVARLPNSVKRNLLYIHPSCLPLCNLSIGQPCVVDGEYVQTVWPSPLTNPSMVGLSSEIQEKLQKKSKDFVLISSLKQPQLQAAVLQIKSHDKKDFYSNVEFSEFLQKETDGKYFAKSNHYTFHYFGQHCSFTVSEIQGFADKIELTTPIFASYGLTFPKGILLYGPSGCGKTFLINAVANEMNCFVTKVAAPSIWSKFYGETESHLRDIFKTAQERSPSLIIMDDVDALCPNRQNSNNELEKRVVTTLLTLMDGLCNDLFEKMILVVAATNKPDMVDPALRRPGRFDREIEIGVPTSEDRCDILKKLLQNIPNTVLPEELKRIADAAHGFVGADLLAVCKEANLQAIKTQSKSQIMVTDNHLTYGLNMVQPSAMRQVQLEVPQVRWCDIGGQEEVKQKLKQAIEWPLKHPEIFVRMGIQPPKGILLYGPPGCSKTMIAKALATESGLNFIAIKGPELFNKWVGESEKAVREVFRKARAAAPAVVFFDEIDALAVERGSSSAGSSNVEDRVLAQLLTELDGVEKLQYVTVVAATNRPDMIDKALLRPGRIDRIMYVPLPDRITREEIFHIHLKKMPIADDINIKNLAEMTESYSGAEVSAICQEAAMFAMQEDINIDQIQQRHFQKSLEVVKPRITDALLQFYANYEQKSSLHPV</sequence>
<dbReference type="GO" id="GO:0005737">
    <property type="term" value="C:cytoplasm"/>
    <property type="evidence" value="ECO:0007669"/>
    <property type="project" value="UniProtKB-SubCell"/>
</dbReference>
<dbReference type="Gene3D" id="1.10.8.60">
    <property type="match status" value="2"/>
</dbReference>
<keyword evidence="4 6" id="KW-0067">ATP-binding</keyword>
<protein>
    <submittedName>
        <fullName evidence="8">AFG2</fullName>
    </submittedName>
</protein>
<organism evidence="8 9">
    <name type="scientific">Acanthosepion pharaonis</name>
    <name type="common">Pharaoh cuttlefish</name>
    <name type="synonym">Sepia pharaonis</name>
    <dbReference type="NCBI Taxonomy" id="158019"/>
    <lineage>
        <taxon>Eukaryota</taxon>
        <taxon>Metazoa</taxon>
        <taxon>Spiralia</taxon>
        <taxon>Lophotrochozoa</taxon>
        <taxon>Mollusca</taxon>
        <taxon>Cephalopoda</taxon>
        <taxon>Coleoidea</taxon>
        <taxon>Decapodiformes</taxon>
        <taxon>Sepiida</taxon>
        <taxon>Sepiina</taxon>
        <taxon>Sepiidae</taxon>
        <taxon>Acanthosepion</taxon>
    </lineage>
</organism>
<evidence type="ECO:0000256" key="6">
    <source>
        <dbReference type="RuleBase" id="RU003651"/>
    </source>
</evidence>
<evidence type="ECO:0000259" key="7">
    <source>
        <dbReference type="SMART" id="SM00382"/>
    </source>
</evidence>
<dbReference type="GO" id="GO:0016887">
    <property type="term" value="F:ATP hydrolysis activity"/>
    <property type="evidence" value="ECO:0007669"/>
    <property type="project" value="InterPro"/>
</dbReference>
<comment type="subcellular location">
    <subcellularLocation>
        <location evidence="1">Cytoplasm</location>
    </subcellularLocation>
</comment>
<dbReference type="SUPFAM" id="SSF52540">
    <property type="entry name" value="P-loop containing nucleoside triphosphate hydrolases"/>
    <property type="match status" value="2"/>
</dbReference>
<evidence type="ECO:0000256" key="3">
    <source>
        <dbReference type="ARBA" id="ARBA00022741"/>
    </source>
</evidence>
<dbReference type="OrthoDB" id="27435at2759"/>
<dbReference type="CDD" id="cd19511">
    <property type="entry name" value="RecA-like_CDC48_r2-like"/>
    <property type="match status" value="1"/>
</dbReference>
<dbReference type="GO" id="GO:0005524">
    <property type="term" value="F:ATP binding"/>
    <property type="evidence" value="ECO:0007669"/>
    <property type="project" value="UniProtKB-KW"/>
</dbReference>
<dbReference type="SMART" id="SM00382">
    <property type="entry name" value="AAA"/>
    <property type="match status" value="2"/>
</dbReference>
<dbReference type="InterPro" id="IPR003593">
    <property type="entry name" value="AAA+_ATPase"/>
</dbReference>
<dbReference type="InterPro" id="IPR050168">
    <property type="entry name" value="AAA_ATPase_domain"/>
</dbReference>
<evidence type="ECO:0000256" key="2">
    <source>
        <dbReference type="ARBA" id="ARBA00022490"/>
    </source>
</evidence>